<comment type="subcellular location">
    <subcellularLocation>
        <location evidence="12">Cytoplasm</location>
    </subcellularLocation>
</comment>
<dbReference type="RefSeq" id="WP_006039758.1">
    <property type="nucleotide sequence ID" value="NZ_AEDD01000011.1"/>
</dbReference>
<sequence>MTERTIIVAGSLNMDIVSRVQQFPRPGETIQGDEASYIPGGKGANQAVAAARAGAVTSMVGAVGKDGFGQELIVSLEQHGVNADGVAVLAGTSGLALITVNGGGENQIILCPGANGQVGTETLAAFLKKADGAGAVLLQNEIPWAANEAIMRSACEREIAVVYNPAPARDIPESAFSLIHTIVLNETETLAITSIDPFAEHGLHDAAAHLIDLGVQAVIITLGAEGSYYEDREGFVCRMPARKVTPVDTTAAGDTFIGAYAAIRFGGAPGMSDDATPETALRFATAASAITVTRHGAQSSIPSAQEIVALLQSGSLL</sequence>
<keyword evidence="11 12" id="KW-0119">Carbohydrate metabolism</keyword>
<evidence type="ECO:0000256" key="6">
    <source>
        <dbReference type="ARBA" id="ARBA00022741"/>
    </source>
</evidence>
<keyword evidence="5 12" id="KW-0479">Metal-binding</keyword>
<feature type="active site" description="Proton acceptor" evidence="12">
    <location>
        <position position="254"/>
    </location>
</feature>
<dbReference type="InterPro" id="IPR011611">
    <property type="entry name" value="PfkB_dom"/>
</dbReference>
<dbReference type="UniPathway" id="UPA00916">
    <property type="reaction ID" value="UER00889"/>
</dbReference>
<evidence type="ECO:0000256" key="3">
    <source>
        <dbReference type="ARBA" id="ARBA00016943"/>
    </source>
</evidence>
<dbReference type="PROSITE" id="PS00584">
    <property type="entry name" value="PFKB_KINASES_2"/>
    <property type="match status" value="1"/>
</dbReference>
<evidence type="ECO:0000313" key="14">
    <source>
        <dbReference type="EMBL" id="EFM09235.1"/>
    </source>
</evidence>
<evidence type="ECO:0000256" key="1">
    <source>
        <dbReference type="ARBA" id="ARBA00005380"/>
    </source>
</evidence>
<evidence type="ECO:0000256" key="2">
    <source>
        <dbReference type="ARBA" id="ARBA00012035"/>
    </source>
</evidence>
<evidence type="ECO:0000256" key="9">
    <source>
        <dbReference type="ARBA" id="ARBA00022842"/>
    </source>
</evidence>
<feature type="binding site" evidence="12">
    <location>
        <begin position="253"/>
        <end position="254"/>
    </location>
    <ligand>
        <name>ATP</name>
        <dbReference type="ChEBI" id="CHEBI:30616"/>
    </ligand>
</feature>
<keyword evidence="4 12" id="KW-0808">Transferase</keyword>
<comment type="catalytic activity">
    <reaction evidence="12">
        <text>D-ribose + ATP = D-ribose 5-phosphate + ADP + H(+)</text>
        <dbReference type="Rhea" id="RHEA:13697"/>
        <dbReference type="ChEBI" id="CHEBI:15378"/>
        <dbReference type="ChEBI" id="CHEBI:30616"/>
        <dbReference type="ChEBI" id="CHEBI:47013"/>
        <dbReference type="ChEBI" id="CHEBI:78346"/>
        <dbReference type="ChEBI" id="CHEBI:456216"/>
        <dbReference type="EC" id="2.7.1.15"/>
    </reaction>
</comment>
<dbReference type="Gene3D" id="3.40.1190.20">
    <property type="match status" value="1"/>
</dbReference>
<dbReference type="InterPro" id="IPR029056">
    <property type="entry name" value="Ribokinase-like"/>
</dbReference>
<dbReference type="Pfam" id="PF00294">
    <property type="entry name" value="PfkB"/>
    <property type="match status" value="1"/>
</dbReference>
<evidence type="ECO:0000256" key="4">
    <source>
        <dbReference type="ARBA" id="ARBA00022679"/>
    </source>
</evidence>
<dbReference type="GO" id="GO:0046872">
    <property type="term" value="F:metal ion binding"/>
    <property type="evidence" value="ECO:0007669"/>
    <property type="project" value="UniProtKB-KW"/>
</dbReference>
<feature type="binding site" evidence="12">
    <location>
        <position position="250"/>
    </location>
    <ligand>
        <name>K(+)</name>
        <dbReference type="ChEBI" id="CHEBI:29103"/>
    </ligand>
</feature>
<keyword evidence="8 12" id="KW-0067">ATP-binding</keyword>
<dbReference type="OrthoDB" id="9775849at2"/>
<keyword evidence="9 12" id="KW-0460">Magnesium</keyword>
<dbReference type="InterPro" id="IPR011877">
    <property type="entry name" value="Ribokinase"/>
</dbReference>
<keyword evidence="12" id="KW-0963">Cytoplasm</keyword>
<feature type="binding site" evidence="12">
    <location>
        <position position="141"/>
    </location>
    <ligand>
        <name>substrate</name>
    </ligand>
</feature>
<feature type="binding site" evidence="12">
    <location>
        <begin position="221"/>
        <end position="226"/>
    </location>
    <ligand>
        <name>ATP</name>
        <dbReference type="ChEBI" id="CHEBI:30616"/>
    </ligand>
</feature>
<accession>E0IDN1</accession>
<keyword evidence="7 12" id="KW-0418">Kinase</keyword>
<dbReference type="GO" id="GO:0004747">
    <property type="term" value="F:ribokinase activity"/>
    <property type="evidence" value="ECO:0007669"/>
    <property type="project" value="UniProtKB-UniRule"/>
</dbReference>
<feature type="binding site" evidence="12">
    <location>
        <position position="254"/>
    </location>
    <ligand>
        <name>substrate</name>
    </ligand>
</feature>
<evidence type="ECO:0000259" key="13">
    <source>
        <dbReference type="Pfam" id="PF00294"/>
    </source>
</evidence>
<feature type="binding site" evidence="12">
    <location>
        <position position="296"/>
    </location>
    <ligand>
        <name>K(+)</name>
        <dbReference type="ChEBI" id="CHEBI:29103"/>
    </ligand>
</feature>
<gene>
    <name evidence="12" type="primary">rbsK</name>
    <name evidence="14" type="ORF">PaecuDRAFT_3772</name>
</gene>
<evidence type="ECO:0000256" key="7">
    <source>
        <dbReference type="ARBA" id="ARBA00022777"/>
    </source>
</evidence>
<feature type="binding site" evidence="12">
    <location>
        <begin position="41"/>
        <end position="45"/>
    </location>
    <ligand>
        <name>substrate</name>
    </ligand>
</feature>
<dbReference type="InterPro" id="IPR002173">
    <property type="entry name" value="Carboh/pur_kinase_PfkB_CS"/>
</dbReference>
<reference evidence="14 15" key="1">
    <citation type="submission" date="2010-07" db="EMBL/GenBank/DDBJ databases">
        <title>The draft genome of Paenibacillus curdlanolyticus YK9.</title>
        <authorList>
            <consortium name="US DOE Joint Genome Institute (JGI-PGF)"/>
            <person name="Lucas S."/>
            <person name="Copeland A."/>
            <person name="Lapidus A."/>
            <person name="Cheng J.-F."/>
            <person name="Bruce D."/>
            <person name="Goodwin L."/>
            <person name="Pitluck S."/>
            <person name="Land M.L."/>
            <person name="Hauser L."/>
            <person name="Chang Y.-J."/>
            <person name="Jeffries C."/>
            <person name="Anderson I.J."/>
            <person name="Johnson E."/>
            <person name="Loganathan U."/>
            <person name="Mulhopadhyay B."/>
            <person name="Kyrpides N."/>
            <person name="Woyke T.J."/>
        </authorList>
    </citation>
    <scope>NUCLEOTIDE SEQUENCE [LARGE SCALE GENOMIC DNA]</scope>
    <source>
        <strain evidence="14 15">YK9</strain>
    </source>
</reference>
<evidence type="ECO:0000256" key="12">
    <source>
        <dbReference type="HAMAP-Rule" id="MF_01987"/>
    </source>
</evidence>
<comment type="subunit">
    <text evidence="12">Homodimer.</text>
</comment>
<comment type="cofactor">
    <cofactor evidence="12">
        <name>Mg(2+)</name>
        <dbReference type="ChEBI" id="CHEBI:18420"/>
    </cofactor>
    <text evidence="12">Requires a divalent cation, most likely magnesium in vivo, as an electrophilic catalyst to aid phosphoryl group transfer. It is the chelate of the metal and the nucleotide that is the actual substrate.</text>
</comment>
<organism evidence="14 15">
    <name type="scientific">Paenibacillus curdlanolyticus YK9</name>
    <dbReference type="NCBI Taxonomy" id="717606"/>
    <lineage>
        <taxon>Bacteria</taxon>
        <taxon>Bacillati</taxon>
        <taxon>Bacillota</taxon>
        <taxon>Bacilli</taxon>
        <taxon>Bacillales</taxon>
        <taxon>Paenibacillaceae</taxon>
        <taxon>Paenibacillus</taxon>
    </lineage>
</organism>
<comment type="similarity">
    <text evidence="1">Belongs to the carbohydrate kinase pfkB family.</text>
</comment>
<dbReference type="GO" id="GO:0005829">
    <property type="term" value="C:cytosol"/>
    <property type="evidence" value="ECO:0007669"/>
    <property type="project" value="TreeGrafter"/>
</dbReference>
<feature type="binding site" evidence="12">
    <location>
        <begin position="13"/>
        <end position="15"/>
    </location>
    <ligand>
        <name>substrate</name>
    </ligand>
</feature>
<dbReference type="InterPro" id="IPR002139">
    <property type="entry name" value="Ribo/fructo_kinase"/>
</dbReference>
<dbReference type="GO" id="GO:0019303">
    <property type="term" value="P:D-ribose catabolic process"/>
    <property type="evidence" value="ECO:0007669"/>
    <property type="project" value="UniProtKB-UniRule"/>
</dbReference>
<dbReference type="EC" id="2.7.1.15" evidence="2 12"/>
<protein>
    <recommendedName>
        <fullName evidence="3 12">Ribokinase</fullName>
        <shortName evidence="12">RK</shortName>
        <ecNumber evidence="2 12">2.7.1.15</ecNumber>
    </recommendedName>
</protein>
<feature type="binding site" evidence="12">
    <location>
        <position position="294"/>
    </location>
    <ligand>
        <name>K(+)</name>
        <dbReference type="ChEBI" id="CHEBI:29103"/>
    </ligand>
</feature>
<evidence type="ECO:0000256" key="8">
    <source>
        <dbReference type="ARBA" id="ARBA00022840"/>
    </source>
</evidence>
<dbReference type="PANTHER" id="PTHR10584:SF166">
    <property type="entry name" value="RIBOKINASE"/>
    <property type="match status" value="1"/>
</dbReference>
<comment type="pathway">
    <text evidence="12">Carbohydrate metabolism; D-ribose degradation; D-ribose 5-phosphate from beta-D-ribopyranose: step 2/2.</text>
</comment>
<dbReference type="Proteomes" id="UP000005387">
    <property type="component" value="Unassembled WGS sequence"/>
</dbReference>
<dbReference type="STRING" id="717606.PaecuDRAFT_3772"/>
<feature type="binding site" evidence="12">
    <location>
        <position position="185"/>
    </location>
    <ligand>
        <name>ATP</name>
        <dbReference type="ChEBI" id="CHEBI:30616"/>
    </ligand>
</feature>
<feature type="binding site" evidence="12">
    <location>
        <position position="300"/>
    </location>
    <ligand>
        <name>K(+)</name>
        <dbReference type="ChEBI" id="CHEBI:29103"/>
    </ligand>
</feature>
<comment type="caution">
    <text evidence="12">Lacks conserved residue(s) required for the propagation of feature annotation.</text>
</comment>
<name>E0IDN1_9BACL</name>
<dbReference type="SUPFAM" id="SSF53613">
    <property type="entry name" value="Ribokinase-like"/>
    <property type="match status" value="1"/>
</dbReference>
<keyword evidence="15" id="KW-1185">Reference proteome</keyword>
<evidence type="ECO:0000313" key="15">
    <source>
        <dbReference type="Proteomes" id="UP000005387"/>
    </source>
</evidence>
<dbReference type="PANTHER" id="PTHR10584">
    <property type="entry name" value="SUGAR KINASE"/>
    <property type="match status" value="1"/>
</dbReference>
<dbReference type="EMBL" id="AEDD01000011">
    <property type="protein sequence ID" value="EFM09235.1"/>
    <property type="molecule type" value="Genomic_DNA"/>
</dbReference>
<feature type="binding site" evidence="12">
    <location>
        <position position="248"/>
    </location>
    <ligand>
        <name>K(+)</name>
        <dbReference type="ChEBI" id="CHEBI:29103"/>
    </ligand>
</feature>
<evidence type="ECO:0000256" key="11">
    <source>
        <dbReference type="ARBA" id="ARBA00023277"/>
    </source>
</evidence>
<comment type="activity regulation">
    <text evidence="12">Activated by a monovalent cation that binds near, but not in, the active site. The most likely occupant of the site in vivo is potassium. Ion binding induces a conformational change that may alter substrate affinity.</text>
</comment>
<dbReference type="AlphaFoldDB" id="E0IDN1"/>
<dbReference type="eggNOG" id="COG0524">
    <property type="taxonomic scope" value="Bacteria"/>
</dbReference>
<comment type="similarity">
    <text evidence="12">Belongs to the carbohydrate kinase PfkB family. Ribokinase subfamily.</text>
</comment>
<dbReference type="NCBIfam" id="TIGR02152">
    <property type="entry name" value="D_ribokin_bact"/>
    <property type="match status" value="1"/>
</dbReference>
<dbReference type="PRINTS" id="PR00990">
    <property type="entry name" value="RIBOKINASE"/>
</dbReference>
<keyword evidence="10 12" id="KW-0630">Potassium</keyword>
<comment type="function">
    <text evidence="12">Catalyzes the phosphorylation of ribose at O-5 in a reaction requiring ATP and magnesium. The resulting D-ribose-5-phosphate can then be used either for sythesis of nucleotides, histidine, and tryptophan, or as a component of the pentose phosphate pathway.</text>
</comment>
<evidence type="ECO:0000256" key="10">
    <source>
        <dbReference type="ARBA" id="ARBA00022958"/>
    </source>
</evidence>
<feature type="domain" description="Carbohydrate kinase PfkB" evidence="13">
    <location>
        <begin position="5"/>
        <end position="303"/>
    </location>
</feature>
<evidence type="ECO:0000256" key="5">
    <source>
        <dbReference type="ARBA" id="ARBA00022723"/>
    </source>
</evidence>
<dbReference type="CDD" id="cd01174">
    <property type="entry name" value="ribokinase"/>
    <property type="match status" value="1"/>
</dbReference>
<keyword evidence="6 12" id="KW-0547">Nucleotide-binding</keyword>
<dbReference type="HAMAP" id="MF_01987">
    <property type="entry name" value="Ribokinase"/>
    <property type="match status" value="1"/>
</dbReference>
<feature type="binding site" evidence="12">
    <location>
        <position position="291"/>
    </location>
    <ligand>
        <name>K(+)</name>
        <dbReference type="ChEBI" id="CHEBI:29103"/>
    </ligand>
</feature>
<proteinExistence type="inferred from homology"/>
<dbReference type="GO" id="GO:0005524">
    <property type="term" value="F:ATP binding"/>
    <property type="evidence" value="ECO:0007669"/>
    <property type="project" value="UniProtKB-UniRule"/>
</dbReference>